<feature type="domain" description="ABC transporter" evidence="5">
    <location>
        <begin position="2"/>
        <end position="232"/>
    </location>
</feature>
<dbReference type="PANTHER" id="PTHR42711:SF5">
    <property type="entry name" value="ABC TRANSPORTER ATP-BINDING PROTEIN NATA"/>
    <property type="match status" value="1"/>
</dbReference>
<dbReference type="InterPro" id="IPR027417">
    <property type="entry name" value="P-loop_NTPase"/>
</dbReference>
<dbReference type="InterPro" id="IPR017871">
    <property type="entry name" value="ABC_transporter-like_CS"/>
</dbReference>
<dbReference type="InterPro" id="IPR003439">
    <property type="entry name" value="ABC_transporter-like_ATP-bd"/>
</dbReference>
<accession>A0A857DFR1</accession>
<reference evidence="6 7" key="1">
    <citation type="submission" date="2019-12" db="EMBL/GenBank/DDBJ databases">
        <title>Sequence classification of anaerobic respiratory reductive dehalogenases: First we see many, then we see few.</title>
        <authorList>
            <person name="Molenda O."/>
            <person name="Puentes Jacome L.A."/>
            <person name="Cao X."/>
            <person name="Nesbo C.L."/>
            <person name="Tang S."/>
            <person name="Morson N."/>
            <person name="Patron J."/>
            <person name="Lomheim L."/>
            <person name="Wishart D.S."/>
            <person name="Edwards E.A."/>
        </authorList>
    </citation>
    <scope>NUCLEOTIDE SEQUENCE [LARGE SCALE GENOMIC DNA]</scope>
    <source>
        <strain evidence="6 7">12DCA</strain>
    </source>
</reference>
<keyword evidence="4 6" id="KW-0067">ATP-binding</keyword>
<comment type="similarity">
    <text evidence="1">Belongs to the ABC transporter superfamily.</text>
</comment>
<proteinExistence type="inferred from homology"/>
<dbReference type="PROSITE" id="PS50893">
    <property type="entry name" value="ABC_TRANSPORTER_2"/>
    <property type="match status" value="1"/>
</dbReference>
<dbReference type="RefSeq" id="WP_025205049.1">
    <property type="nucleotide sequence ID" value="NZ_CP046996.1"/>
</dbReference>
<protein>
    <submittedName>
        <fullName evidence="6">ATP-binding cassette domain-containing protein</fullName>
    </submittedName>
</protein>
<evidence type="ECO:0000256" key="1">
    <source>
        <dbReference type="ARBA" id="ARBA00005417"/>
    </source>
</evidence>
<dbReference type="PANTHER" id="PTHR42711">
    <property type="entry name" value="ABC TRANSPORTER ATP-BINDING PROTEIN"/>
    <property type="match status" value="1"/>
</dbReference>
<organism evidence="6 7">
    <name type="scientific">Dehalobacter restrictus</name>
    <dbReference type="NCBI Taxonomy" id="55583"/>
    <lineage>
        <taxon>Bacteria</taxon>
        <taxon>Bacillati</taxon>
        <taxon>Bacillota</taxon>
        <taxon>Clostridia</taxon>
        <taxon>Eubacteriales</taxon>
        <taxon>Desulfitobacteriaceae</taxon>
        <taxon>Dehalobacter</taxon>
    </lineage>
</organism>
<dbReference type="SUPFAM" id="SSF52540">
    <property type="entry name" value="P-loop containing nucleoside triphosphate hydrolases"/>
    <property type="match status" value="1"/>
</dbReference>
<evidence type="ECO:0000256" key="2">
    <source>
        <dbReference type="ARBA" id="ARBA00022448"/>
    </source>
</evidence>
<dbReference type="AlphaFoldDB" id="A0A857DFR1"/>
<dbReference type="Gene3D" id="3.40.50.300">
    <property type="entry name" value="P-loop containing nucleotide triphosphate hydrolases"/>
    <property type="match status" value="1"/>
</dbReference>
<dbReference type="GO" id="GO:0016887">
    <property type="term" value="F:ATP hydrolysis activity"/>
    <property type="evidence" value="ECO:0007669"/>
    <property type="project" value="InterPro"/>
</dbReference>
<dbReference type="EMBL" id="CP046996">
    <property type="protein sequence ID" value="QGZ99477.1"/>
    <property type="molecule type" value="Genomic_DNA"/>
</dbReference>
<dbReference type="Pfam" id="PF00005">
    <property type="entry name" value="ABC_tran"/>
    <property type="match status" value="1"/>
</dbReference>
<gene>
    <name evidence="6" type="ORF">GQ588_01775</name>
</gene>
<dbReference type="Proteomes" id="UP000430508">
    <property type="component" value="Chromosome"/>
</dbReference>
<evidence type="ECO:0000313" key="7">
    <source>
        <dbReference type="Proteomes" id="UP000430508"/>
    </source>
</evidence>
<keyword evidence="3" id="KW-0547">Nucleotide-binding</keyword>
<name>A0A857DFR1_9FIRM</name>
<dbReference type="InterPro" id="IPR003593">
    <property type="entry name" value="AAA+_ATPase"/>
</dbReference>
<dbReference type="PROSITE" id="PS00211">
    <property type="entry name" value="ABC_TRANSPORTER_1"/>
    <property type="match status" value="1"/>
</dbReference>
<dbReference type="InterPro" id="IPR050763">
    <property type="entry name" value="ABC_transporter_ATP-binding"/>
</dbReference>
<evidence type="ECO:0000313" key="6">
    <source>
        <dbReference type="EMBL" id="QGZ99477.1"/>
    </source>
</evidence>
<dbReference type="GO" id="GO:0005524">
    <property type="term" value="F:ATP binding"/>
    <property type="evidence" value="ECO:0007669"/>
    <property type="project" value="UniProtKB-KW"/>
</dbReference>
<evidence type="ECO:0000259" key="5">
    <source>
        <dbReference type="PROSITE" id="PS50893"/>
    </source>
</evidence>
<keyword evidence="2" id="KW-0813">Transport</keyword>
<evidence type="ECO:0000256" key="4">
    <source>
        <dbReference type="ARBA" id="ARBA00022840"/>
    </source>
</evidence>
<evidence type="ECO:0000256" key="3">
    <source>
        <dbReference type="ARBA" id="ARBA00022741"/>
    </source>
</evidence>
<dbReference type="SMART" id="SM00382">
    <property type="entry name" value="AAA"/>
    <property type="match status" value="1"/>
</dbReference>
<sequence length="279" mass="31188">MLRLINLTKKYGNLTAVNGLNLDIEDGEFFGLLGPNGAGKTTTVRMISTLTPKTSGDIVINNESMDRNLVAVKIKIGVVPQHNNLENEMTAWENLEAHGMLYNMSKALRKERIDELLEFTELTKRKNDLVGKYSGGMKRKLMIARALMHNPEILLLDEPTVGLDASARRKMWDLLKSLKSRGLTVLLTTHYIEEAEVLCDRVGLINGGALVELDSPQKLIEKVGKFAVENFVNGKTKEEFFETREEAVAYAAALEGSVNIRPSNLEDVFLKLTNRRVES</sequence>